<feature type="transmembrane region" description="Helical" evidence="7">
    <location>
        <begin position="356"/>
        <end position="374"/>
    </location>
</feature>
<dbReference type="InterPro" id="IPR024962">
    <property type="entry name" value="YukD-like"/>
</dbReference>
<proteinExistence type="inferred from homology"/>
<dbReference type="NCBIfam" id="TIGR03920">
    <property type="entry name" value="T7SS_EccD"/>
    <property type="match status" value="1"/>
</dbReference>
<name>A0ABN2GU63_9ACTN</name>
<feature type="transmembrane region" description="Helical" evidence="7">
    <location>
        <begin position="169"/>
        <end position="188"/>
    </location>
</feature>
<dbReference type="Proteomes" id="UP001500618">
    <property type="component" value="Unassembled WGS sequence"/>
</dbReference>
<dbReference type="InterPro" id="IPR006707">
    <property type="entry name" value="T7SS_EccD"/>
</dbReference>
<feature type="transmembrane region" description="Helical" evidence="7">
    <location>
        <begin position="302"/>
        <end position="322"/>
    </location>
</feature>
<evidence type="ECO:0000256" key="7">
    <source>
        <dbReference type="SAM" id="Phobius"/>
    </source>
</evidence>
<evidence type="ECO:0000256" key="4">
    <source>
        <dbReference type="ARBA" id="ARBA00022692"/>
    </source>
</evidence>
<feature type="transmembrane region" description="Helical" evidence="7">
    <location>
        <begin position="141"/>
        <end position="162"/>
    </location>
</feature>
<protein>
    <recommendedName>
        <fullName evidence="8">EccD-like transmembrane domain-containing protein</fullName>
    </recommendedName>
</protein>
<reference evidence="9 10" key="1">
    <citation type="journal article" date="2019" name="Int. J. Syst. Evol. Microbiol.">
        <title>The Global Catalogue of Microorganisms (GCM) 10K type strain sequencing project: providing services to taxonomists for standard genome sequencing and annotation.</title>
        <authorList>
            <consortium name="The Broad Institute Genomics Platform"/>
            <consortium name="The Broad Institute Genome Sequencing Center for Infectious Disease"/>
            <person name="Wu L."/>
            <person name="Ma J."/>
        </authorList>
    </citation>
    <scope>NUCLEOTIDE SEQUENCE [LARGE SCALE GENOMIC DNA]</scope>
    <source>
        <strain evidence="9 10">JCM 14718</strain>
    </source>
</reference>
<dbReference type="Gene3D" id="3.10.20.90">
    <property type="entry name" value="Phosphatidylinositol 3-kinase Catalytic Subunit, Chain A, domain 1"/>
    <property type="match status" value="1"/>
</dbReference>
<accession>A0ABN2GU63</accession>
<evidence type="ECO:0000313" key="9">
    <source>
        <dbReference type="EMBL" id="GAA1676852.1"/>
    </source>
</evidence>
<evidence type="ECO:0000256" key="6">
    <source>
        <dbReference type="ARBA" id="ARBA00023136"/>
    </source>
</evidence>
<feature type="transmembrane region" description="Helical" evidence="7">
    <location>
        <begin position="380"/>
        <end position="402"/>
    </location>
</feature>
<dbReference type="InterPro" id="IPR044049">
    <property type="entry name" value="EccD_transm"/>
</dbReference>
<organism evidence="9 10">
    <name type="scientific">Fodinicola feengrottensis</name>
    <dbReference type="NCBI Taxonomy" id="435914"/>
    <lineage>
        <taxon>Bacteria</taxon>
        <taxon>Bacillati</taxon>
        <taxon>Actinomycetota</taxon>
        <taxon>Actinomycetes</taxon>
        <taxon>Mycobacteriales</taxon>
        <taxon>Fodinicola</taxon>
    </lineage>
</organism>
<sequence>MPTAYSRVTVVHGSRRVDLALPTELPVADVVPQVLRFCLPETGADQPQAWSLGRVGGKPIALAHSLTEEGVVDGDVLELRAAEVGGAEAYVEDVRDAVEDSVDAGDDLWANRTTQGFVLMAAGVAMAALPLLPAVREPHQAGSLLAAVLAAVLLGGAAWWAGRNTYVRAATVLVTVAAGWGGLAGWLLATWLGAGPVVAFGAALVYLTAIVVICRGLTSYATPHLAACAVLVPAGLAAMVTSLAGGSIDDAVLVDMLLAILLTGALPRASIAVGGLAAADFRLRNVARISEQELTDRVRQSTYLLTGSLTGAALVVAAGVGWLIRSTTVWGLLLLPVMGVLLLLRSRAFGRLRHVLPLRLGGAVVLAGVGLATGERTPGLQQWAAALAMIAALVVLVIAALPVTPVTTARAKQVLNWVEIAVVVAAVVLTVGASGVFASMANYEGI</sequence>
<evidence type="ECO:0000259" key="8">
    <source>
        <dbReference type="Pfam" id="PF19053"/>
    </source>
</evidence>
<evidence type="ECO:0000256" key="3">
    <source>
        <dbReference type="ARBA" id="ARBA00022475"/>
    </source>
</evidence>
<comment type="similarity">
    <text evidence="2">Belongs to the EccD/Snm4 family.</text>
</comment>
<evidence type="ECO:0000256" key="2">
    <source>
        <dbReference type="ARBA" id="ARBA00006162"/>
    </source>
</evidence>
<dbReference type="Pfam" id="PF08817">
    <property type="entry name" value="YukD"/>
    <property type="match status" value="1"/>
</dbReference>
<feature type="domain" description="EccD-like transmembrane" evidence="8">
    <location>
        <begin position="114"/>
        <end position="440"/>
    </location>
</feature>
<dbReference type="Pfam" id="PF19053">
    <property type="entry name" value="EccD"/>
    <property type="match status" value="1"/>
</dbReference>
<keyword evidence="6 7" id="KW-0472">Membrane</keyword>
<keyword evidence="10" id="KW-1185">Reference proteome</keyword>
<keyword evidence="5 7" id="KW-1133">Transmembrane helix</keyword>
<evidence type="ECO:0000256" key="5">
    <source>
        <dbReference type="ARBA" id="ARBA00022989"/>
    </source>
</evidence>
<evidence type="ECO:0000313" key="10">
    <source>
        <dbReference type="Proteomes" id="UP001500618"/>
    </source>
</evidence>
<feature type="transmembrane region" description="Helical" evidence="7">
    <location>
        <begin position="256"/>
        <end position="281"/>
    </location>
</feature>
<comment type="caution">
    <text evidence="9">The sequence shown here is derived from an EMBL/GenBank/DDBJ whole genome shotgun (WGS) entry which is preliminary data.</text>
</comment>
<feature type="transmembrane region" description="Helical" evidence="7">
    <location>
        <begin position="328"/>
        <end position="344"/>
    </location>
</feature>
<keyword evidence="4 7" id="KW-0812">Transmembrane</keyword>
<keyword evidence="3" id="KW-1003">Cell membrane</keyword>
<dbReference type="EMBL" id="BAAANY010000009">
    <property type="protein sequence ID" value="GAA1676852.1"/>
    <property type="molecule type" value="Genomic_DNA"/>
</dbReference>
<feature type="transmembrane region" description="Helical" evidence="7">
    <location>
        <begin position="194"/>
        <end position="213"/>
    </location>
</feature>
<comment type="subcellular location">
    <subcellularLocation>
        <location evidence="1">Cell membrane</location>
        <topology evidence="1">Multi-pass membrane protein</topology>
    </subcellularLocation>
</comment>
<gene>
    <name evidence="9" type="ORF">GCM10009765_27710</name>
</gene>
<evidence type="ECO:0000256" key="1">
    <source>
        <dbReference type="ARBA" id="ARBA00004651"/>
    </source>
</evidence>
<dbReference type="RefSeq" id="WP_344310427.1">
    <property type="nucleotide sequence ID" value="NZ_BAAANY010000009.1"/>
</dbReference>
<feature type="transmembrane region" description="Helical" evidence="7">
    <location>
        <begin position="414"/>
        <end position="438"/>
    </location>
</feature>
<feature type="transmembrane region" description="Helical" evidence="7">
    <location>
        <begin position="117"/>
        <end position="135"/>
    </location>
</feature>
<feature type="transmembrane region" description="Helical" evidence="7">
    <location>
        <begin position="225"/>
        <end position="244"/>
    </location>
</feature>